<dbReference type="EMBL" id="SPHZ02000002">
    <property type="protein sequence ID" value="KAF0929502.1"/>
    <property type="molecule type" value="Genomic_DNA"/>
</dbReference>
<protein>
    <submittedName>
        <fullName evidence="1">Uncharacterized protein</fullName>
    </submittedName>
</protein>
<sequence>MAVGLRVKVHVAKHECASTRRDEKVKRASKAWICEKDRELDEHEKSKVELPKIGNGTVVLVPYTFYAK</sequence>
<keyword evidence="2" id="KW-1185">Reference proteome</keyword>
<name>A0A6G1EY55_9ORYZ</name>
<evidence type="ECO:0000313" key="1">
    <source>
        <dbReference type="EMBL" id="KAF0929502.1"/>
    </source>
</evidence>
<dbReference type="AlphaFoldDB" id="A0A6G1EY55"/>
<evidence type="ECO:0000313" key="2">
    <source>
        <dbReference type="Proteomes" id="UP000479710"/>
    </source>
</evidence>
<gene>
    <name evidence="1" type="ORF">E2562_021753</name>
</gene>
<proteinExistence type="predicted"/>
<accession>A0A6G1EY55</accession>
<comment type="caution">
    <text evidence="1">The sequence shown here is derived from an EMBL/GenBank/DDBJ whole genome shotgun (WGS) entry which is preliminary data.</text>
</comment>
<organism evidence="1 2">
    <name type="scientific">Oryza meyeriana var. granulata</name>
    <dbReference type="NCBI Taxonomy" id="110450"/>
    <lineage>
        <taxon>Eukaryota</taxon>
        <taxon>Viridiplantae</taxon>
        <taxon>Streptophyta</taxon>
        <taxon>Embryophyta</taxon>
        <taxon>Tracheophyta</taxon>
        <taxon>Spermatophyta</taxon>
        <taxon>Magnoliopsida</taxon>
        <taxon>Liliopsida</taxon>
        <taxon>Poales</taxon>
        <taxon>Poaceae</taxon>
        <taxon>BOP clade</taxon>
        <taxon>Oryzoideae</taxon>
        <taxon>Oryzeae</taxon>
        <taxon>Oryzinae</taxon>
        <taxon>Oryza</taxon>
        <taxon>Oryza meyeriana</taxon>
    </lineage>
</organism>
<dbReference type="Proteomes" id="UP000479710">
    <property type="component" value="Unassembled WGS sequence"/>
</dbReference>
<reference evidence="1 2" key="1">
    <citation type="submission" date="2019-11" db="EMBL/GenBank/DDBJ databases">
        <title>Whole genome sequence of Oryza granulata.</title>
        <authorList>
            <person name="Li W."/>
        </authorList>
    </citation>
    <scope>NUCLEOTIDE SEQUENCE [LARGE SCALE GENOMIC DNA]</scope>
    <source>
        <strain evidence="2">cv. Menghai</strain>
        <tissue evidence="1">Leaf</tissue>
    </source>
</reference>